<keyword evidence="4" id="KW-0812">Transmembrane</keyword>
<keyword evidence="3" id="KW-1003">Cell membrane</keyword>
<evidence type="ECO:0000256" key="3">
    <source>
        <dbReference type="ARBA" id="ARBA00022475"/>
    </source>
</evidence>
<dbReference type="STRING" id="173990.SAMN05660691_00342"/>
<gene>
    <name evidence="7" type="ORF">SAMN05660691_00342</name>
</gene>
<dbReference type="GO" id="GO:0008324">
    <property type="term" value="F:monoatomic cation transmembrane transporter activity"/>
    <property type="evidence" value="ECO:0007669"/>
    <property type="project" value="InterPro"/>
</dbReference>
<dbReference type="PIRSF" id="PIRSF019239">
    <property type="entry name" value="MrpE"/>
    <property type="match status" value="1"/>
</dbReference>
<evidence type="ECO:0000256" key="2">
    <source>
        <dbReference type="ARBA" id="ARBA00006228"/>
    </source>
</evidence>
<dbReference type="PANTHER" id="PTHR34584:SF1">
    <property type="entry name" value="NA(+)_H(+) ANTIPORTER SUBUNIT E1"/>
    <property type="match status" value="1"/>
</dbReference>
<evidence type="ECO:0000256" key="5">
    <source>
        <dbReference type="ARBA" id="ARBA00022989"/>
    </source>
</evidence>
<comment type="subcellular location">
    <subcellularLocation>
        <location evidence="1">Cell membrane</location>
        <topology evidence="1">Multi-pass membrane protein</topology>
    </subcellularLocation>
</comment>
<organism evidence="7 8">
    <name type="scientific">Rheinheimera pacifica</name>
    <dbReference type="NCBI Taxonomy" id="173990"/>
    <lineage>
        <taxon>Bacteria</taxon>
        <taxon>Pseudomonadati</taxon>
        <taxon>Pseudomonadota</taxon>
        <taxon>Gammaproteobacteria</taxon>
        <taxon>Chromatiales</taxon>
        <taxon>Chromatiaceae</taxon>
        <taxon>Rheinheimera</taxon>
    </lineage>
</organism>
<dbReference type="RefSeq" id="WP_218141276.1">
    <property type="nucleotide sequence ID" value="NZ_FNXF01000001.1"/>
</dbReference>
<dbReference type="GO" id="GO:0005886">
    <property type="term" value="C:plasma membrane"/>
    <property type="evidence" value="ECO:0007669"/>
    <property type="project" value="UniProtKB-SubCell"/>
</dbReference>
<evidence type="ECO:0000313" key="7">
    <source>
        <dbReference type="EMBL" id="SEH58688.1"/>
    </source>
</evidence>
<accession>A0A1H6J9E3</accession>
<dbReference type="EMBL" id="FNXF01000001">
    <property type="protein sequence ID" value="SEH58688.1"/>
    <property type="molecule type" value="Genomic_DNA"/>
</dbReference>
<keyword evidence="8" id="KW-1185">Reference proteome</keyword>
<evidence type="ECO:0000313" key="8">
    <source>
        <dbReference type="Proteomes" id="UP000199371"/>
    </source>
</evidence>
<comment type="similarity">
    <text evidence="2">Belongs to the CPA3 antiporters (TC 2.A.63) subunit E family.</text>
</comment>
<protein>
    <submittedName>
        <fullName evidence="7">Multisubunit potassium/proton antiporter, PhaE subunit</fullName>
    </submittedName>
</protein>
<dbReference type="NCBIfam" id="NF006520">
    <property type="entry name" value="PRK08965.1-4"/>
    <property type="match status" value="1"/>
</dbReference>
<proteinExistence type="inferred from homology"/>
<reference evidence="8" key="1">
    <citation type="submission" date="2016-10" db="EMBL/GenBank/DDBJ databases">
        <authorList>
            <person name="Varghese N."/>
            <person name="Submissions S."/>
        </authorList>
    </citation>
    <scope>NUCLEOTIDE SEQUENCE [LARGE SCALE GENOMIC DNA]</scope>
    <source>
        <strain evidence="8">DSM 17616</strain>
    </source>
</reference>
<evidence type="ECO:0000256" key="1">
    <source>
        <dbReference type="ARBA" id="ARBA00004651"/>
    </source>
</evidence>
<dbReference type="Proteomes" id="UP000199371">
    <property type="component" value="Unassembled WGS sequence"/>
</dbReference>
<dbReference type="Pfam" id="PF01899">
    <property type="entry name" value="MNHE"/>
    <property type="match status" value="1"/>
</dbReference>
<sequence length="181" mass="20604">MTHRLMTHRLMTRRLITRWLPSPLLSLALLLLWLMLNQTLEPAHLLLGSALAIAAPLLTAPLQPFKAHIGKPAAILRLFSWALLEIIRSCFNVSRIILFRKADNLNSQFIKVPLDLSDPTGLAVLSCLINCTPGTVWVEILQDTHELSLHVFDLHDENWWIDTIKQRYESPLMAIFAREAS</sequence>
<keyword evidence="5" id="KW-1133">Transmembrane helix</keyword>
<keyword evidence="6" id="KW-0472">Membrane</keyword>
<dbReference type="PANTHER" id="PTHR34584">
    <property type="entry name" value="NA(+)/H(+) ANTIPORTER SUBUNIT E1"/>
    <property type="match status" value="1"/>
</dbReference>
<name>A0A1H6J9E3_9GAMM</name>
<evidence type="ECO:0000256" key="6">
    <source>
        <dbReference type="ARBA" id="ARBA00023136"/>
    </source>
</evidence>
<dbReference type="AlphaFoldDB" id="A0A1H6J9E3"/>
<evidence type="ECO:0000256" key="4">
    <source>
        <dbReference type="ARBA" id="ARBA00022692"/>
    </source>
</evidence>
<dbReference type="InterPro" id="IPR002758">
    <property type="entry name" value="Cation_antiport_E"/>
</dbReference>